<dbReference type="Proteomes" id="UP000824533">
    <property type="component" value="Linkage Group LG26"/>
</dbReference>
<organism evidence="1 2">
    <name type="scientific">Dendrolimus kikuchii</name>
    <dbReference type="NCBI Taxonomy" id="765133"/>
    <lineage>
        <taxon>Eukaryota</taxon>
        <taxon>Metazoa</taxon>
        <taxon>Ecdysozoa</taxon>
        <taxon>Arthropoda</taxon>
        <taxon>Hexapoda</taxon>
        <taxon>Insecta</taxon>
        <taxon>Pterygota</taxon>
        <taxon>Neoptera</taxon>
        <taxon>Endopterygota</taxon>
        <taxon>Lepidoptera</taxon>
        <taxon>Glossata</taxon>
        <taxon>Ditrysia</taxon>
        <taxon>Bombycoidea</taxon>
        <taxon>Lasiocampidae</taxon>
        <taxon>Dendrolimus</taxon>
    </lineage>
</organism>
<reference evidence="1 2" key="1">
    <citation type="journal article" date="2021" name="Front. Genet.">
        <title>Chromosome-Level Genome Assembly Reveals Significant Gene Expansion in the Toll and IMD Signaling Pathways of Dendrolimus kikuchii.</title>
        <authorList>
            <person name="Zhou J."/>
            <person name="Wu P."/>
            <person name="Xiong Z."/>
            <person name="Liu N."/>
            <person name="Zhao N."/>
            <person name="Ji M."/>
            <person name="Qiu Y."/>
            <person name="Yang B."/>
        </authorList>
    </citation>
    <scope>NUCLEOTIDE SEQUENCE [LARGE SCALE GENOMIC DNA]</scope>
    <source>
        <strain evidence="1">Ann1</strain>
    </source>
</reference>
<keyword evidence="2" id="KW-1185">Reference proteome</keyword>
<protein>
    <submittedName>
        <fullName evidence="1">Uncharacterized protein</fullName>
    </submittedName>
</protein>
<sequence length="438" mass="49969">MALCCSCLPRKGTGVKLCMYVCLLLNIITDVSNLPSRLGQAWRVYSLIDPDDCLTVGNTCLDKHYGYKFGDTWVGDGLITAPGVIWKPHRKIVSRALSQPLLDKFLEDFNASSRNIVEGFAEHVGEIDFDHTKVLRPSSLDTICSTAMGFHDKVHSTEKELYMAAVRKLFRLAMIRAMRFWLHNDYLYSRSELKKNFDEQTNFVKDLTNRVYTRRLGNKSFLEQLVELSVEGALNDNEVYDEVSTMTVAGYETAVNGMVSTLTMLGSHIEVQDKAYAEIKEIFGDSNRDVDKSDLTKLKYIEAVIKESMRLHPPVPIVARSIDKDVKLKKYVLPAGSNCFFFVYGLNRHPMWGKDANEFKPDRWLDPATLPENPVAYATFGVGRRNCIGGNYAMMYMKTQLAHIIRRYRITSDHRRIIWKLLITASSHSGHEILLEKR</sequence>
<evidence type="ECO:0000313" key="2">
    <source>
        <dbReference type="Proteomes" id="UP000824533"/>
    </source>
</evidence>
<evidence type="ECO:0000313" key="1">
    <source>
        <dbReference type="EMBL" id="KAJ0170859.1"/>
    </source>
</evidence>
<name>A0ACC1CHB3_9NEOP</name>
<dbReference type="EMBL" id="CM034412">
    <property type="protein sequence ID" value="KAJ0170859.1"/>
    <property type="molecule type" value="Genomic_DNA"/>
</dbReference>
<gene>
    <name evidence="1" type="ORF">K1T71_013631</name>
</gene>
<proteinExistence type="predicted"/>
<accession>A0ACC1CHB3</accession>
<comment type="caution">
    <text evidence="1">The sequence shown here is derived from an EMBL/GenBank/DDBJ whole genome shotgun (WGS) entry which is preliminary data.</text>
</comment>